<evidence type="ECO:0000313" key="2">
    <source>
        <dbReference type="Proteomes" id="UP000268084"/>
    </source>
</evidence>
<protein>
    <submittedName>
        <fullName evidence="1">Uncharacterized protein</fullName>
    </submittedName>
</protein>
<organism evidence="1 2">
    <name type="scientific">Nakamurella antarctica</name>
    <dbReference type="NCBI Taxonomy" id="1902245"/>
    <lineage>
        <taxon>Bacteria</taxon>
        <taxon>Bacillati</taxon>
        <taxon>Actinomycetota</taxon>
        <taxon>Actinomycetes</taxon>
        <taxon>Nakamurellales</taxon>
        <taxon>Nakamurellaceae</taxon>
        <taxon>Nakamurella</taxon>
    </lineage>
</organism>
<name>A0A3G8ZQX2_9ACTN</name>
<dbReference type="OrthoDB" id="3397487at2"/>
<dbReference type="RefSeq" id="WP_124800109.1">
    <property type="nucleotide sequence ID" value="NZ_CP034170.1"/>
</dbReference>
<reference evidence="1 2" key="1">
    <citation type="submission" date="2018-11" db="EMBL/GenBank/DDBJ databases">
        <authorList>
            <person name="Da X."/>
        </authorList>
    </citation>
    <scope>NUCLEOTIDE SEQUENCE [LARGE SCALE GENOMIC DNA]</scope>
    <source>
        <strain evidence="1 2">S14-144</strain>
    </source>
</reference>
<dbReference type="EMBL" id="CP034170">
    <property type="protein sequence ID" value="AZI59205.1"/>
    <property type="molecule type" value="Genomic_DNA"/>
</dbReference>
<dbReference type="AlphaFoldDB" id="A0A3G8ZQX2"/>
<dbReference type="KEGG" id="nak:EH165_14710"/>
<gene>
    <name evidence="1" type="ORF">EH165_14710</name>
</gene>
<reference evidence="1 2" key="2">
    <citation type="submission" date="2018-12" db="EMBL/GenBank/DDBJ databases">
        <title>Nakamurella antarcticus sp. nov., isolated from Antarctica South Shetland Islands soil.</title>
        <authorList>
            <person name="Peng F."/>
        </authorList>
    </citation>
    <scope>NUCLEOTIDE SEQUENCE [LARGE SCALE GENOMIC DNA]</scope>
    <source>
        <strain evidence="1 2">S14-144</strain>
    </source>
</reference>
<accession>A0A3G8ZQX2</accession>
<proteinExistence type="predicted"/>
<dbReference type="Proteomes" id="UP000268084">
    <property type="component" value="Chromosome"/>
</dbReference>
<sequence>MKNPRKLKSIDLHSNALPIECEPTRNEKHFLWISHTVVNLYNRQLTKLGGVPAMAPHLRIFIREGQDQLEFGDPITRIDLGIFETAYSGIDATALKCHGYERNMRMLDWLQNILIVLAKLRDWDEMLLNQTYRGCVDEHLEFILESKPKLSPDRRFKTVFKISFDDVDTVIQLKVFTRSGIEIATQESRDRSAIMVPWVMRELLTSANWQKIDARGQPWNFTSGFLGWHFSVEVG</sequence>
<keyword evidence="2" id="KW-1185">Reference proteome</keyword>
<evidence type="ECO:0000313" key="1">
    <source>
        <dbReference type="EMBL" id="AZI59205.1"/>
    </source>
</evidence>